<keyword evidence="1" id="KW-0812">Transmembrane</keyword>
<dbReference type="EMBL" id="JASJOS010000011">
    <property type="protein sequence ID" value="MDJ1483602.1"/>
    <property type="molecule type" value="Genomic_DNA"/>
</dbReference>
<accession>A0AAE3U9E7</accession>
<sequence length="155" mass="17659">MILAKKKLIIGIVVIIVIAYVGFLIRARYQGYAVDINLYSAAEGNYVQAYVNESLLIDQTFEADTISRLLPFSSTEHRYLATGRYCSDDSLIKVKIVLYTMRDKRDTVFCVSPRQVESIIFNTMITRSLIYQNSKGMNPFDVELTDRELPPATTK</sequence>
<dbReference type="AlphaFoldDB" id="A0AAE3U9E7"/>
<keyword evidence="1" id="KW-1133">Transmembrane helix</keyword>
<dbReference type="Proteomes" id="UP001241110">
    <property type="component" value="Unassembled WGS sequence"/>
</dbReference>
<comment type="caution">
    <text evidence="2">The sequence shown here is derived from an EMBL/GenBank/DDBJ whole genome shotgun (WGS) entry which is preliminary data.</text>
</comment>
<protein>
    <submittedName>
        <fullName evidence="2">Uncharacterized protein</fullName>
    </submittedName>
</protein>
<name>A0AAE3U9E7_9BACT</name>
<feature type="transmembrane region" description="Helical" evidence="1">
    <location>
        <begin position="7"/>
        <end position="25"/>
    </location>
</feature>
<gene>
    <name evidence="2" type="ORF">QNI16_24095</name>
</gene>
<dbReference type="RefSeq" id="WP_313983690.1">
    <property type="nucleotide sequence ID" value="NZ_JASJOS010000011.1"/>
</dbReference>
<evidence type="ECO:0000313" key="2">
    <source>
        <dbReference type="EMBL" id="MDJ1483602.1"/>
    </source>
</evidence>
<proteinExistence type="predicted"/>
<organism evidence="2 3">
    <name type="scientific">Xanthocytophaga flava</name>
    <dbReference type="NCBI Taxonomy" id="3048013"/>
    <lineage>
        <taxon>Bacteria</taxon>
        <taxon>Pseudomonadati</taxon>
        <taxon>Bacteroidota</taxon>
        <taxon>Cytophagia</taxon>
        <taxon>Cytophagales</taxon>
        <taxon>Rhodocytophagaceae</taxon>
        <taxon>Xanthocytophaga</taxon>
    </lineage>
</organism>
<keyword evidence="1" id="KW-0472">Membrane</keyword>
<evidence type="ECO:0000313" key="3">
    <source>
        <dbReference type="Proteomes" id="UP001241110"/>
    </source>
</evidence>
<reference evidence="2" key="1">
    <citation type="submission" date="2023-05" db="EMBL/GenBank/DDBJ databases">
        <authorList>
            <person name="Zhang X."/>
        </authorList>
    </citation>
    <scope>NUCLEOTIDE SEQUENCE</scope>
    <source>
        <strain evidence="2">YF14B1</strain>
    </source>
</reference>
<evidence type="ECO:0000256" key="1">
    <source>
        <dbReference type="SAM" id="Phobius"/>
    </source>
</evidence>